<protein>
    <submittedName>
        <fullName evidence="1">Uncharacterized protein</fullName>
    </submittedName>
</protein>
<keyword evidence="2" id="KW-1185">Reference proteome</keyword>
<evidence type="ECO:0000313" key="1">
    <source>
        <dbReference type="EMBL" id="CAI9166761.1"/>
    </source>
</evidence>
<dbReference type="EMBL" id="OX459962">
    <property type="protein sequence ID" value="CAI9166761.1"/>
    <property type="molecule type" value="Genomic_DNA"/>
</dbReference>
<evidence type="ECO:0000313" key="2">
    <source>
        <dbReference type="Proteomes" id="UP001176941"/>
    </source>
</evidence>
<reference evidence="1" key="1">
    <citation type="submission" date="2023-04" db="EMBL/GenBank/DDBJ databases">
        <authorList>
            <consortium name="ELIXIR-Norway"/>
        </authorList>
    </citation>
    <scope>NUCLEOTIDE SEQUENCE [LARGE SCALE GENOMIC DNA]</scope>
</reference>
<accession>A0ABN8Z1H6</accession>
<proteinExistence type="predicted"/>
<sequence length="134" mass="14987">MCLNYGFQFLPSQKMIVLCVSVLEPGAFLVAQMVKNPLAVWETQVQSLGGEDPWGKECLPTPVFLPGEFHEQRNLAGYSPWGCKGSDMTEQLTFTCLYINRHHPGSLSKIQIHQLPGGLVSGILHRNKEVHRRA</sequence>
<dbReference type="Proteomes" id="UP001176941">
    <property type="component" value="Chromosome 26"/>
</dbReference>
<organism evidence="1 2">
    <name type="scientific">Rangifer tarandus platyrhynchus</name>
    <name type="common">Svalbard reindeer</name>
    <dbReference type="NCBI Taxonomy" id="3082113"/>
    <lineage>
        <taxon>Eukaryota</taxon>
        <taxon>Metazoa</taxon>
        <taxon>Chordata</taxon>
        <taxon>Craniata</taxon>
        <taxon>Vertebrata</taxon>
        <taxon>Euteleostomi</taxon>
        <taxon>Mammalia</taxon>
        <taxon>Eutheria</taxon>
        <taxon>Laurasiatheria</taxon>
        <taxon>Artiodactyla</taxon>
        <taxon>Ruminantia</taxon>
        <taxon>Pecora</taxon>
        <taxon>Cervidae</taxon>
        <taxon>Odocoileinae</taxon>
        <taxon>Rangifer</taxon>
    </lineage>
</organism>
<name>A0ABN8Z1H6_RANTA</name>
<gene>
    <name evidence="1" type="ORF">MRATA1EN1_LOCUS15723</name>
</gene>